<dbReference type="PANTHER" id="PTHR13026:SF0">
    <property type="entry name" value="RIBOSOMAL RNA PROCESSING 1B"/>
    <property type="match status" value="1"/>
</dbReference>
<feature type="compositionally biased region" description="Basic residues" evidence="5">
    <location>
        <begin position="293"/>
        <end position="310"/>
    </location>
</feature>
<keyword evidence="4" id="KW-0539">Nucleus</keyword>
<evidence type="ECO:0000256" key="1">
    <source>
        <dbReference type="ARBA" id="ARBA00004123"/>
    </source>
</evidence>
<evidence type="ECO:0000256" key="3">
    <source>
        <dbReference type="ARBA" id="ARBA00022552"/>
    </source>
</evidence>
<gene>
    <name evidence="6" type="ORF">BLNAU_6246</name>
</gene>
<organism evidence="6 7">
    <name type="scientific">Blattamonas nauphoetae</name>
    <dbReference type="NCBI Taxonomy" id="2049346"/>
    <lineage>
        <taxon>Eukaryota</taxon>
        <taxon>Metamonada</taxon>
        <taxon>Preaxostyla</taxon>
        <taxon>Oxymonadida</taxon>
        <taxon>Blattamonas</taxon>
    </lineage>
</organism>
<evidence type="ECO:0000313" key="6">
    <source>
        <dbReference type="EMBL" id="KAK2958743.1"/>
    </source>
</evidence>
<reference evidence="6 7" key="1">
    <citation type="journal article" date="2022" name="bioRxiv">
        <title>Genomics of Preaxostyla Flagellates Illuminates Evolutionary Transitions and the Path Towards Mitochondrial Loss.</title>
        <authorList>
            <person name="Novak L.V.F."/>
            <person name="Treitli S.C."/>
            <person name="Pyrih J."/>
            <person name="Halakuc P."/>
            <person name="Pipaliya S.V."/>
            <person name="Vacek V."/>
            <person name="Brzon O."/>
            <person name="Soukal P."/>
            <person name="Eme L."/>
            <person name="Dacks J.B."/>
            <person name="Karnkowska A."/>
            <person name="Elias M."/>
            <person name="Hampl V."/>
        </authorList>
    </citation>
    <scope>NUCLEOTIDE SEQUENCE [LARGE SCALE GENOMIC DNA]</scope>
    <source>
        <strain evidence="6">NAU3</strain>
        <tissue evidence="6">Gut</tissue>
    </source>
</reference>
<feature type="compositionally biased region" description="Basic residues" evidence="5">
    <location>
        <begin position="424"/>
        <end position="460"/>
    </location>
</feature>
<dbReference type="Proteomes" id="UP001281761">
    <property type="component" value="Unassembled WGS sequence"/>
</dbReference>
<dbReference type="Pfam" id="PF05997">
    <property type="entry name" value="Nop52"/>
    <property type="match status" value="1"/>
</dbReference>
<keyword evidence="3" id="KW-0698">rRNA processing</keyword>
<evidence type="ECO:0000313" key="7">
    <source>
        <dbReference type="Proteomes" id="UP001281761"/>
    </source>
</evidence>
<feature type="region of interest" description="Disordered" evidence="5">
    <location>
        <begin position="270"/>
        <end position="318"/>
    </location>
</feature>
<feature type="compositionally biased region" description="Acidic residues" evidence="5">
    <location>
        <begin position="396"/>
        <end position="418"/>
    </location>
</feature>
<dbReference type="InterPro" id="IPR010301">
    <property type="entry name" value="RRP1"/>
</dbReference>
<name>A0ABQ9Y4S1_9EUKA</name>
<evidence type="ECO:0000256" key="5">
    <source>
        <dbReference type="SAM" id="MobiDB-lite"/>
    </source>
</evidence>
<evidence type="ECO:0000256" key="2">
    <source>
        <dbReference type="ARBA" id="ARBA00006374"/>
    </source>
</evidence>
<dbReference type="EMBL" id="JARBJD010000035">
    <property type="protein sequence ID" value="KAK2958743.1"/>
    <property type="molecule type" value="Genomic_DNA"/>
</dbReference>
<evidence type="ECO:0000256" key="4">
    <source>
        <dbReference type="ARBA" id="ARBA00023242"/>
    </source>
</evidence>
<comment type="similarity">
    <text evidence="2">Belongs to the RRP1 family.</text>
</comment>
<comment type="caution">
    <text evidence="6">The sequence shown here is derived from an EMBL/GenBank/DDBJ whole genome shotgun (WGS) entry which is preliminary data.</text>
</comment>
<keyword evidence="7" id="KW-1185">Reference proteome</keyword>
<feature type="region of interest" description="Disordered" evidence="5">
    <location>
        <begin position="389"/>
        <end position="460"/>
    </location>
</feature>
<dbReference type="PANTHER" id="PTHR13026">
    <property type="entry name" value="NNP-1 PROTEIN NOVEL NUCLEAR PROTEIN 1 NOP52"/>
    <property type="match status" value="1"/>
</dbReference>
<comment type="subcellular location">
    <subcellularLocation>
        <location evidence="1">Nucleus</location>
    </subcellularLocation>
</comment>
<sequence>MESREEIRQFPRKLVSAYQNKREKALNQFVNWLKKQTDVSDLEMKELWQGLFQDFWMSDKLPNQLQLAEDISSIIPVPSDVTISLKYITCFYWTLRREWGAIDHHRLDKYLKLLIRFTQACFDFLHETSWNLSVVSSFANDALLQEVIPWPALELLLEPFIEYLSLSQDKTMGKLVTKHIFFPIIRPLGTIIDPLLSAQIFETWRECLVAGRSEVFSAEKTDPLIIPEDENGEIHEGDLNTFPPLDSLQIDKEKSTEICNILLGQVDLPEISEDMEENDKPSDNLSPKEQQARRHSERKRRIREKKKNKHRVEAAQEDLHKLQTGEATFSKILKDPLFCIDYADLALVMLMKASIKETTPCGAAAFHRLLQAMERESPTAFQQISDELEKSKEDMGDSEEVNESEEEIPEETENESESEEKPIVKQKRSHSSPNKRQHKPNKQKKHQKHQNKPKKRKQKQ</sequence>
<protein>
    <submittedName>
        <fullName evidence="6">Ribosomal RNA processing protein 1 like protein</fullName>
    </submittedName>
</protein>
<proteinExistence type="inferred from homology"/>
<accession>A0ABQ9Y4S1</accession>